<dbReference type="EMBL" id="CP012600">
    <property type="protein sequence ID" value="ALC82434.1"/>
    <property type="molecule type" value="Genomic_DNA"/>
</dbReference>
<dbReference type="GO" id="GO:0030288">
    <property type="term" value="C:outer membrane-bounded periplasmic space"/>
    <property type="evidence" value="ECO:0007669"/>
    <property type="project" value="TreeGrafter"/>
</dbReference>
<dbReference type="Proteomes" id="UP000067625">
    <property type="component" value="Chromosome"/>
</dbReference>
<feature type="domain" description="MurNAc-LAA" evidence="2">
    <location>
        <begin position="63"/>
        <end position="178"/>
    </location>
</feature>
<keyword evidence="1 3" id="KW-0378">Hydrolase</keyword>
<dbReference type="GO" id="GO:0008745">
    <property type="term" value="F:N-acetylmuramoyl-L-alanine amidase activity"/>
    <property type="evidence" value="ECO:0007669"/>
    <property type="project" value="InterPro"/>
</dbReference>
<organism evidence="3 4">
    <name type="scientific">Bacillus gobiensis</name>
    <dbReference type="NCBI Taxonomy" id="1441095"/>
    <lineage>
        <taxon>Bacteria</taxon>
        <taxon>Bacillati</taxon>
        <taxon>Bacillota</taxon>
        <taxon>Bacilli</taxon>
        <taxon>Bacillales</taxon>
        <taxon>Bacillaceae</taxon>
        <taxon>Bacillus</taxon>
    </lineage>
</organism>
<dbReference type="STRING" id="1441095.AM592_13205"/>
<protein>
    <submittedName>
        <fullName evidence="3">Cell wall hydrolase</fullName>
    </submittedName>
</protein>
<dbReference type="RefSeq" id="WP_053604222.1">
    <property type="nucleotide sequence ID" value="NZ_CP012600.1"/>
</dbReference>
<sequence>MKIFLDAGHGYQTPGKRTVDGMKEYEFNRDIAEKVKTLLKTYSSVQVSSVHSDKRDVPLKERTALANKASADLYLSIHANASGNGKEWNDVNGIETFVYLSKPTEATSLAQTIQNELIKATERKNRGVKLADFHVLRETKMTAILCECGFMTNKEEAALLKTPAYRQACAEAITKGITGFYKLKRKRRTKHGSSGCV</sequence>
<dbReference type="CDD" id="cd02696">
    <property type="entry name" value="MurNAc-LAA"/>
    <property type="match status" value="1"/>
</dbReference>
<evidence type="ECO:0000313" key="3">
    <source>
        <dbReference type="EMBL" id="ALC82434.1"/>
    </source>
</evidence>
<evidence type="ECO:0000256" key="1">
    <source>
        <dbReference type="ARBA" id="ARBA00022801"/>
    </source>
</evidence>
<dbReference type="PATRIC" id="fig|1441095.3.peg.2896"/>
<dbReference type="PANTHER" id="PTHR30404">
    <property type="entry name" value="N-ACETYLMURAMOYL-L-ALANINE AMIDASE"/>
    <property type="match status" value="1"/>
</dbReference>
<name>A0A0M4FSD1_9BACI</name>
<dbReference type="InterPro" id="IPR002508">
    <property type="entry name" value="MurNAc-LAA_cat"/>
</dbReference>
<dbReference type="AlphaFoldDB" id="A0A0M4FSD1"/>
<reference evidence="4" key="1">
    <citation type="submission" date="2015-08" db="EMBL/GenBank/DDBJ databases">
        <title>Genome sequencing project for genomic taxonomy and phylogenomics of Bacillus-like bacteria.</title>
        <authorList>
            <person name="Liu B."/>
            <person name="Wang J."/>
            <person name="Zhu Y."/>
            <person name="Liu G."/>
            <person name="Chen Q."/>
            <person name="Chen Z."/>
            <person name="Lan J."/>
            <person name="Che J."/>
            <person name="Ge C."/>
            <person name="Shi H."/>
            <person name="Pan Z."/>
            <person name="Liu X."/>
        </authorList>
    </citation>
    <scope>NUCLEOTIDE SEQUENCE [LARGE SCALE GENOMIC DNA]</scope>
    <source>
        <strain evidence="4">FJAT-4402</strain>
    </source>
</reference>
<dbReference type="Pfam" id="PF01520">
    <property type="entry name" value="Amidase_3"/>
    <property type="match status" value="1"/>
</dbReference>
<dbReference type="InterPro" id="IPR050695">
    <property type="entry name" value="N-acetylmuramoyl_amidase_3"/>
</dbReference>
<evidence type="ECO:0000313" key="4">
    <source>
        <dbReference type="Proteomes" id="UP000067625"/>
    </source>
</evidence>
<dbReference type="Gene3D" id="3.40.630.40">
    <property type="entry name" value="Zn-dependent exopeptidases"/>
    <property type="match status" value="1"/>
</dbReference>
<dbReference type="GO" id="GO:0009253">
    <property type="term" value="P:peptidoglycan catabolic process"/>
    <property type="evidence" value="ECO:0007669"/>
    <property type="project" value="InterPro"/>
</dbReference>
<accession>A0A0M4FSD1</accession>
<proteinExistence type="predicted"/>
<dbReference type="PANTHER" id="PTHR30404:SF0">
    <property type="entry name" value="N-ACETYLMURAMOYL-L-ALANINE AMIDASE AMIC"/>
    <property type="match status" value="1"/>
</dbReference>
<dbReference type="SUPFAM" id="SSF53187">
    <property type="entry name" value="Zn-dependent exopeptidases"/>
    <property type="match status" value="1"/>
</dbReference>
<keyword evidence="4" id="KW-1185">Reference proteome</keyword>
<dbReference type="SMART" id="SM00646">
    <property type="entry name" value="Ami_3"/>
    <property type="match status" value="1"/>
</dbReference>
<evidence type="ECO:0000259" key="2">
    <source>
        <dbReference type="SMART" id="SM00646"/>
    </source>
</evidence>
<reference evidence="3 4" key="2">
    <citation type="journal article" date="2016" name="Int. J. Syst. Evol. Microbiol.">
        <title>Bacillus gobiensis sp. nov., isolated from a soil sample.</title>
        <authorList>
            <person name="Liu B."/>
            <person name="Liu G.H."/>
            <person name="Cetin S."/>
            <person name="Schumann P."/>
            <person name="Pan Z.Z."/>
            <person name="Chen Q.Q."/>
        </authorList>
    </citation>
    <scope>NUCLEOTIDE SEQUENCE [LARGE SCALE GENOMIC DNA]</scope>
    <source>
        <strain evidence="3 4">FJAT-4402</strain>
    </source>
</reference>
<gene>
    <name evidence="3" type="ORF">AM592_13205</name>
</gene>